<dbReference type="GO" id="GO:0005524">
    <property type="term" value="F:ATP binding"/>
    <property type="evidence" value="ECO:0007669"/>
    <property type="project" value="UniProtKB-KW"/>
</dbReference>
<evidence type="ECO:0000256" key="2">
    <source>
        <dbReference type="ARBA" id="ARBA00022679"/>
    </source>
</evidence>
<dbReference type="EMBL" id="AWQS01000025">
    <property type="protein sequence ID" value="EWT06999.1"/>
    <property type="molecule type" value="Genomic_DNA"/>
</dbReference>
<evidence type="ECO:0000256" key="4">
    <source>
        <dbReference type="ARBA" id="ARBA00022777"/>
    </source>
</evidence>
<feature type="domain" description="Carbohydrate kinase PfkB" evidence="7">
    <location>
        <begin position="7"/>
        <end position="290"/>
    </location>
</feature>
<dbReference type="OrthoDB" id="9801219at2"/>
<evidence type="ECO:0000256" key="3">
    <source>
        <dbReference type="ARBA" id="ARBA00022741"/>
    </source>
</evidence>
<evidence type="ECO:0000259" key="7">
    <source>
        <dbReference type="Pfam" id="PF00294"/>
    </source>
</evidence>
<dbReference type="PANTHER" id="PTHR46566:SF5">
    <property type="entry name" value="1-PHOSPHOFRUCTOKINASE"/>
    <property type="match status" value="1"/>
</dbReference>
<evidence type="ECO:0000256" key="6">
    <source>
        <dbReference type="PIRNR" id="PIRNR000535"/>
    </source>
</evidence>
<dbReference type="PRINTS" id="PR00990">
    <property type="entry name" value="RIBOKINASE"/>
</dbReference>
<sequence length="325" mass="32483">MIVTVTLNPSLDLTYALSEPALGAVDVHRAVSATVEASGKGVNVSLTLRRAGHNTVAVLPVGGATGRHLAELLAAEQLAHATVPVPGDTRINTSLLLGSGRTIKVNGPGTELRSGDVDRLLGEVATVLSRLGRSASGPDEPSWLAVCGSLPPGVAPTVMGALVDLAHGHAVRCVADVSGPALGAALAAGADLLAPNGLELGQLLGVDLHAAPLVDIARAAVGVARAEGPELLVSLGADGALFTDGSSILHGSGPVLVPVNTAGAGDAFLAGWLAVPGTSEERMARALAFGRSACLSPHTVDPHPGSQGWDGITVTNVTQQLEEGN</sequence>
<accession>W9GT23</accession>
<dbReference type="InterPro" id="IPR029056">
    <property type="entry name" value="Ribokinase-like"/>
</dbReference>
<dbReference type="NCBIfam" id="TIGR03168">
    <property type="entry name" value="1-PFK"/>
    <property type="match status" value="1"/>
</dbReference>
<organism evidence="8 9">
    <name type="scientific">Intrasporangium chromatireducens Q5-1</name>
    <dbReference type="NCBI Taxonomy" id="584657"/>
    <lineage>
        <taxon>Bacteria</taxon>
        <taxon>Bacillati</taxon>
        <taxon>Actinomycetota</taxon>
        <taxon>Actinomycetes</taxon>
        <taxon>Micrococcales</taxon>
        <taxon>Intrasporangiaceae</taxon>
        <taxon>Intrasporangium</taxon>
    </lineage>
</organism>
<dbReference type="RefSeq" id="WP_034714278.1">
    <property type="nucleotide sequence ID" value="NZ_AWQS01000025.1"/>
</dbReference>
<keyword evidence="4 8" id="KW-0418">Kinase</keyword>
<dbReference type="GO" id="GO:0008443">
    <property type="term" value="F:phosphofructokinase activity"/>
    <property type="evidence" value="ECO:0007669"/>
    <property type="project" value="TreeGrafter"/>
</dbReference>
<evidence type="ECO:0000256" key="5">
    <source>
        <dbReference type="ARBA" id="ARBA00022840"/>
    </source>
</evidence>
<dbReference type="InterPro" id="IPR002139">
    <property type="entry name" value="Ribo/fructo_kinase"/>
</dbReference>
<dbReference type="Gene3D" id="3.40.1190.20">
    <property type="match status" value="1"/>
</dbReference>
<dbReference type="PIRSF" id="PIRSF000535">
    <property type="entry name" value="1PFK/6PFK/LacC"/>
    <property type="match status" value="1"/>
</dbReference>
<keyword evidence="2 6" id="KW-0808">Transferase</keyword>
<evidence type="ECO:0000256" key="1">
    <source>
        <dbReference type="ARBA" id="ARBA00010688"/>
    </source>
</evidence>
<dbReference type="AlphaFoldDB" id="W9GT23"/>
<protein>
    <submittedName>
        <fullName evidence="8">Phosphofructokinase</fullName>
    </submittedName>
</protein>
<evidence type="ECO:0000313" key="9">
    <source>
        <dbReference type="Proteomes" id="UP000019494"/>
    </source>
</evidence>
<keyword evidence="5" id="KW-0067">ATP-binding</keyword>
<keyword evidence="3" id="KW-0547">Nucleotide-binding</keyword>
<dbReference type="SUPFAM" id="SSF53613">
    <property type="entry name" value="Ribokinase-like"/>
    <property type="match status" value="1"/>
</dbReference>
<keyword evidence="9" id="KW-1185">Reference proteome</keyword>
<dbReference type="InterPro" id="IPR011611">
    <property type="entry name" value="PfkB_dom"/>
</dbReference>
<dbReference type="GO" id="GO:0005829">
    <property type="term" value="C:cytosol"/>
    <property type="evidence" value="ECO:0007669"/>
    <property type="project" value="TreeGrafter"/>
</dbReference>
<dbReference type="InterPro" id="IPR017583">
    <property type="entry name" value="Tagatose/fructose_Pkinase"/>
</dbReference>
<dbReference type="Pfam" id="PF00294">
    <property type="entry name" value="PfkB"/>
    <property type="match status" value="1"/>
</dbReference>
<gene>
    <name evidence="8" type="ORF">N864_13665</name>
</gene>
<evidence type="ECO:0000313" key="8">
    <source>
        <dbReference type="EMBL" id="EWT06999.1"/>
    </source>
</evidence>
<comment type="caution">
    <text evidence="8">The sequence shown here is derived from an EMBL/GenBank/DDBJ whole genome shotgun (WGS) entry which is preliminary data.</text>
</comment>
<name>W9GT23_9MICO</name>
<dbReference type="PANTHER" id="PTHR46566">
    <property type="entry name" value="1-PHOSPHOFRUCTOKINASE-RELATED"/>
    <property type="match status" value="1"/>
</dbReference>
<dbReference type="Proteomes" id="UP000019494">
    <property type="component" value="Unassembled WGS sequence"/>
</dbReference>
<comment type="similarity">
    <text evidence="1">Belongs to the carbohydrate kinase PfkB family.</text>
</comment>
<reference evidence="9" key="1">
    <citation type="submission" date="2013-08" db="EMBL/GenBank/DDBJ databases">
        <title>Intrasporangium oryzae NRRL B-24470.</title>
        <authorList>
            <person name="Liu H."/>
            <person name="Wang G."/>
        </authorList>
    </citation>
    <scope>NUCLEOTIDE SEQUENCE [LARGE SCALE GENOMIC DNA]</scope>
    <source>
        <strain evidence="9">Q5-1</strain>
    </source>
</reference>
<proteinExistence type="inferred from homology"/>